<name>A0A557SHK6_9GAMM</name>
<dbReference type="AlphaFoldDB" id="A0A557SHK6"/>
<protein>
    <submittedName>
        <fullName evidence="1">Uncharacterized protein</fullName>
    </submittedName>
</protein>
<gene>
    <name evidence="1" type="ORF">FHP88_05490</name>
</gene>
<dbReference type="EMBL" id="VMNH01000005">
    <property type="protein sequence ID" value="TVO76880.1"/>
    <property type="molecule type" value="Genomic_DNA"/>
</dbReference>
<reference evidence="1 2" key="1">
    <citation type="submission" date="2019-07" db="EMBL/GenBank/DDBJ databases">
        <title>The pathways for chlorine oxyanion respiration interact through the shared metabolite chlorate.</title>
        <authorList>
            <person name="Barnum T.P."/>
            <person name="Cheng Y."/>
            <person name="Hill K.A."/>
            <person name="Lucas L.N."/>
            <person name="Carlson H.K."/>
            <person name="Coates J.D."/>
        </authorList>
    </citation>
    <scope>NUCLEOTIDE SEQUENCE [LARGE SCALE GENOMIC DNA]</scope>
    <source>
        <strain evidence="1 2">BK-1</strain>
    </source>
</reference>
<comment type="caution">
    <text evidence="1">The sequence shown here is derived from an EMBL/GenBank/DDBJ whole genome shotgun (WGS) entry which is preliminary data.</text>
</comment>
<proteinExistence type="predicted"/>
<accession>A0A557SHK6</accession>
<evidence type="ECO:0000313" key="1">
    <source>
        <dbReference type="EMBL" id="TVO76880.1"/>
    </source>
</evidence>
<organism evidence="1 2">
    <name type="scientific">Sedimenticola selenatireducens</name>
    <dbReference type="NCBI Taxonomy" id="191960"/>
    <lineage>
        <taxon>Bacteria</taxon>
        <taxon>Pseudomonadati</taxon>
        <taxon>Pseudomonadota</taxon>
        <taxon>Gammaproteobacteria</taxon>
        <taxon>Chromatiales</taxon>
        <taxon>Sedimenticolaceae</taxon>
        <taxon>Sedimenticola</taxon>
    </lineage>
</organism>
<dbReference type="RefSeq" id="WP_144358009.1">
    <property type="nucleotide sequence ID" value="NZ_VMNH01000005.1"/>
</dbReference>
<keyword evidence="2" id="KW-1185">Reference proteome</keyword>
<sequence length="192" mass="21452">MNRFNALLFIGLLVTNVFTLGGKVNASTISSVDDALSSKSSTYDLLLSRIENELGCGIYKESNDKLCISSIRHFPGKPEVLVTVTFSESSEYLLKYYKTNTPTNHTDKLKKIAKSTAEKLGIIPSPNTDGKLWYGALQDLNLEIDGLDNKAFIKSFVRNITLQIFVKDKESVFLIHLTNGDNIIIRSFPRKI</sequence>
<evidence type="ECO:0000313" key="2">
    <source>
        <dbReference type="Proteomes" id="UP000316649"/>
    </source>
</evidence>
<dbReference type="Proteomes" id="UP000316649">
    <property type="component" value="Unassembled WGS sequence"/>
</dbReference>